<keyword evidence="2" id="KW-0732">Signal</keyword>
<evidence type="ECO:0000313" key="3">
    <source>
        <dbReference type="EMBL" id="MBB6438704.1"/>
    </source>
</evidence>
<name>A0A7X0LSQ1_9ACTN</name>
<evidence type="ECO:0000256" key="1">
    <source>
        <dbReference type="ARBA" id="ARBA00022801"/>
    </source>
</evidence>
<feature type="chain" id="PRO_5030669161" description="Class F sortase" evidence="2">
    <location>
        <begin position="39"/>
        <end position="227"/>
    </location>
</feature>
<evidence type="ECO:0008006" key="5">
    <source>
        <dbReference type="Google" id="ProtNLM"/>
    </source>
</evidence>
<accession>A0A7X0LSQ1</accession>
<comment type="caution">
    <text evidence="3">The sequence shown here is derived from an EMBL/GenBank/DDBJ whole genome shotgun (WGS) entry which is preliminary data.</text>
</comment>
<keyword evidence="4" id="KW-1185">Reference proteome</keyword>
<dbReference type="AlphaFoldDB" id="A0A7X0LSQ1"/>
<proteinExistence type="predicted"/>
<dbReference type="InterPro" id="IPR023365">
    <property type="entry name" value="Sortase_dom-sf"/>
</dbReference>
<dbReference type="Pfam" id="PF04203">
    <property type="entry name" value="Sortase"/>
    <property type="match status" value="1"/>
</dbReference>
<dbReference type="SUPFAM" id="SSF63817">
    <property type="entry name" value="Sortase"/>
    <property type="match status" value="1"/>
</dbReference>
<gene>
    <name evidence="3" type="ORF">HNQ79_005216</name>
</gene>
<dbReference type="InterPro" id="IPR005754">
    <property type="entry name" value="Sortase"/>
</dbReference>
<dbReference type="EMBL" id="JACHEM010000014">
    <property type="protein sequence ID" value="MBB6438704.1"/>
    <property type="molecule type" value="Genomic_DNA"/>
</dbReference>
<organism evidence="3 4">
    <name type="scientific">Streptomyces candidus</name>
    <dbReference type="NCBI Taxonomy" id="67283"/>
    <lineage>
        <taxon>Bacteria</taxon>
        <taxon>Bacillati</taxon>
        <taxon>Actinomycetota</taxon>
        <taxon>Actinomycetes</taxon>
        <taxon>Kitasatosporales</taxon>
        <taxon>Streptomycetaceae</taxon>
        <taxon>Streptomyces</taxon>
    </lineage>
</organism>
<sequence>MAEATAVRRDGRRARRTAALAAATALAAAVSVGCSASAGGAPVTGEGTRSVHDGAKTVHDGQAGTGIVPVAALGPSAPDRITVPDLGVDAEVGSVGLDAQGVMETPPMDRPAEADWYRLGPAPGQKGPAVIVGHMDTPETEKAVFHDLKDLTKNEKIEVHRRDGATAVFAVDSVETFKKADFPTDKVYGGSGNSQLRLITCGGSLTANRHWDSNVVVFAHLLGRAGT</sequence>
<dbReference type="RefSeq" id="WP_185035004.1">
    <property type="nucleotide sequence ID" value="NZ_BNBN01000006.1"/>
</dbReference>
<evidence type="ECO:0000313" key="4">
    <source>
        <dbReference type="Proteomes" id="UP000540423"/>
    </source>
</evidence>
<dbReference type="Gene3D" id="2.40.260.10">
    <property type="entry name" value="Sortase"/>
    <property type="match status" value="1"/>
</dbReference>
<dbReference type="GO" id="GO:0016787">
    <property type="term" value="F:hydrolase activity"/>
    <property type="evidence" value="ECO:0007669"/>
    <property type="project" value="UniProtKB-KW"/>
</dbReference>
<dbReference type="NCBIfam" id="NF033748">
    <property type="entry name" value="class_F_sortase"/>
    <property type="match status" value="1"/>
</dbReference>
<evidence type="ECO:0000256" key="2">
    <source>
        <dbReference type="SAM" id="SignalP"/>
    </source>
</evidence>
<dbReference type="CDD" id="cd05829">
    <property type="entry name" value="Sortase_F"/>
    <property type="match status" value="1"/>
</dbReference>
<reference evidence="3 4" key="1">
    <citation type="submission" date="2020-08" db="EMBL/GenBank/DDBJ databases">
        <title>Genomic Encyclopedia of Type Strains, Phase IV (KMG-IV): sequencing the most valuable type-strain genomes for metagenomic binning, comparative biology and taxonomic classification.</title>
        <authorList>
            <person name="Goeker M."/>
        </authorList>
    </citation>
    <scope>NUCLEOTIDE SEQUENCE [LARGE SCALE GENOMIC DNA]</scope>
    <source>
        <strain evidence="3 4">DSM 40141</strain>
    </source>
</reference>
<protein>
    <recommendedName>
        <fullName evidence="5">Class F sortase</fullName>
    </recommendedName>
</protein>
<feature type="signal peptide" evidence="2">
    <location>
        <begin position="1"/>
        <end position="38"/>
    </location>
</feature>
<dbReference type="InterPro" id="IPR042001">
    <property type="entry name" value="Sortase_F"/>
</dbReference>
<dbReference type="Proteomes" id="UP000540423">
    <property type="component" value="Unassembled WGS sequence"/>
</dbReference>
<keyword evidence="1" id="KW-0378">Hydrolase</keyword>